<evidence type="ECO:0000313" key="3">
    <source>
        <dbReference type="EMBL" id="KGH30828.1"/>
    </source>
</evidence>
<feature type="domain" description="Abortive infection protein-like C-terminal" evidence="1">
    <location>
        <begin position="180"/>
        <end position="247"/>
    </location>
</feature>
<evidence type="ECO:0000313" key="4">
    <source>
        <dbReference type="Proteomes" id="UP000029553"/>
    </source>
</evidence>
<evidence type="ECO:0008006" key="5">
    <source>
        <dbReference type="Google" id="ProtNLM"/>
    </source>
</evidence>
<dbReference type="InterPro" id="IPR026001">
    <property type="entry name" value="Abi-like_C"/>
</dbReference>
<protein>
    <recommendedName>
        <fullName evidence="5">Abortive infection protein-like C-terminal domain-containing protein</fullName>
    </recommendedName>
</protein>
<organism evidence="3 4">
    <name type="scientific">Comamonas testosteroni</name>
    <name type="common">Pseudomonas testosteroni</name>
    <dbReference type="NCBI Taxonomy" id="285"/>
    <lineage>
        <taxon>Bacteria</taxon>
        <taxon>Pseudomonadati</taxon>
        <taxon>Pseudomonadota</taxon>
        <taxon>Betaproteobacteria</taxon>
        <taxon>Burkholderiales</taxon>
        <taxon>Comamonadaceae</taxon>
        <taxon>Comamonas</taxon>
    </lineage>
</organism>
<gene>
    <name evidence="3" type="ORF">P353_08180</name>
</gene>
<feature type="domain" description="AbiJ N-terminal" evidence="2">
    <location>
        <begin position="14"/>
        <end position="93"/>
    </location>
</feature>
<comment type="caution">
    <text evidence="3">The sequence shown here is derived from an EMBL/GenBank/DDBJ whole genome shotgun (WGS) entry which is preliminary data.</text>
</comment>
<dbReference type="RefSeq" id="WP_034367584.1">
    <property type="nucleotide sequence ID" value="NZ_AWOR01000037.1"/>
</dbReference>
<dbReference type="EMBL" id="AWOR01000037">
    <property type="protein sequence ID" value="KGH30828.1"/>
    <property type="molecule type" value="Genomic_DNA"/>
</dbReference>
<accession>A0A096FM25</accession>
<proteinExistence type="predicted"/>
<name>A0A096FM25_COMTE</name>
<dbReference type="InterPro" id="IPR040508">
    <property type="entry name" value="AbiJ_NTD5"/>
</dbReference>
<reference evidence="3 4" key="1">
    <citation type="submission" date="2013-09" db="EMBL/GenBank/DDBJ databases">
        <title>High correlation between genotypes and phenotypes of environmental bacteria Comamonas testosteroni strains.</title>
        <authorList>
            <person name="Liu L."/>
            <person name="Zhu W."/>
            <person name="Xia X."/>
            <person name="Xu B."/>
            <person name="Luo M."/>
            <person name="Wang G."/>
        </authorList>
    </citation>
    <scope>NUCLEOTIDE SEQUENCE [LARGE SCALE GENOMIC DNA]</scope>
    <source>
        <strain evidence="3 4">JL40</strain>
    </source>
</reference>
<evidence type="ECO:0000259" key="2">
    <source>
        <dbReference type="Pfam" id="PF18865"/>
    </source>
</evidence>
<evidence type="ECO:0000259" key="1">
    <source>
        <dbReference type="Pfam" id="PF14355"/>
    </source>
</evidence>
<dbReference type="Pfam" id="PF14355">
    <property type="entry name" value="Abi_C"/>
    <property type="match status" value="1"/>
</dbReference>
<dbReference type="Proteomes" id="UP000029553">
    <property type="component" value="Unassembled WGS sequence"/>
</dbReference>
<dbReference type="AlphaFoldDB" id="A0A096FM25"/>
<sequence>MNHDLLEDSAWRGPLLLAMQRAILTEFTAADWREIGYETGLQDYITKHPRLLRSLSWNDADYSNHVFAVLEHFSRQDIQALVAVIQHPKIRPHLERDQPGKLISMGYQAGHVPPVAQHISASEAVRLALADADNLLATSGAPSTIDRLHTAMHGYLKTMCQESGIELPDGATLTVAYKALRAQHPALQSLGNHDGDIGKILAPFAAVLDAINTLRNHGSIAHPNESIVGTPEAALVVNAVRTMFHYLNQKLRPSS</sequence>
<dbReference type="Pfam" id="PF18865">
    <property type="entry name" value="AbiJ_NTD5"/>
    <property type="match status" value="1"/>
</dbReference>